<keyword evidence="8" id="KW-1185">Reference proteome</keyword>
<dbReference type="PRINTS" id="PR01036">
    <property type="entry name" value="TCRTETB"/>
</dbReference>
<evidence type="ECO:0000256" key="5">
    <source>
        <dbReference type="SAM" id="Phobius"/>
    </source>
</evidence>
<comment type="caution">
    <text evidence="7">The sequence shown here is derived from an EMBL/GenBank/DDBJ whole genome shotgun (WGS) entry which is preliminary data.</text>
</comment>
<dbReference type="InterPro" id="IPR020846">
    <property type="entry name" value="MFS_dom"/>
</dbReference>
<feature type="transmembrane region" description="Helical" evidence="5">
    <location>
        <begin position="326"/>
        <end position="351"/>
    </location>
</feature>
<evidence type="ECO:0000256" key="4">
    <source>
        <dbReference type="ARBA" id="ARBA00023136"/>
    </source>
</evidence>
<evidence type="ECO:0000313" key="7">
    <source>
        <dbReference type="EMBL" id="KAF2262723.1"/>
    </source>
</evidence>
<feature type="transmembrane region" description="Helical" evidence="5">
    <location>
        <begin position="207"/>
        <end position="235"/>
    </location>
</feature>
<dbReference type="GO" id="GO:0022857">
    <property type="term" value="F:transmembrane transporter activity"/>
    <property type="evidence" value="ECO:0007669"/>
    <property type="project" value="InterPro"/>
</dbReference>
<proteinExistence type="predicted"/>
<feature type="domain" description="Major facilitator superfamily (MFS) profile" evidence="6">
    <location>
        <begin position="56"/>
        <end position="557"/>
    </location>
</feature>
<dbReference type="PANTHER" id="PTHR23501:SF43">
    <property type="entry name" value="MULTIDRUG TRANSPORTER, PUTATIVE (AFU_ORTHOLOGUE AFUA_6G03040)-RELATED"/>
    <property type="match status" value="1"/>
</dbReference>
<dbReference type="PROSITE" id="PS50850">
    <property type="entry name" value="MFS"/>
    <property type="match status" value="1"/>
</dbReference>
<organism evidence="7 8">
    <name type="scientific">Lojkania enalia</name>
    <dbReference type="NCBI Taxonomy" id="147567"/>
    <lineage>
        <taxon>Eukaryota</taxon>
        <taxon>Fungi</taxon>
        <taxon>Dikarya</taxon>
        <taxon>Ascomycota</taxon>
        <taxon>Pezizomycotina</taxon>
        <taxon>Dothideomycetes</taxon>
        <taxon>Pleosporomycetidae</taxon>
        <taxon>Pleosporales</taxon>
        <taxon>Pleosporales incertae sedis</taxon>
        <taxon>Lojkania</taxon>
    </lineage>
</organism>
<reference evidence="8" key="1">
    <citation type="journal article" date="2020" name="Stud. Mycol.">
        <title>101 Dothideomycetes genomes: A test case for predicting lifestyles and emergence of pathogens.</title>
        <authorList>
            <person name="Haridas S."/>
            <person name="Albert R."/>
            <person name="Binder M."/>
            <person name="Bloem J."/>
            <person name="LaButti K."/>
            <person name="Salamov A."/>
            <person name="Andreopoulos B."/>
            <person name="Baker S."/>
            <person name="Barry K."/>
            <person name="Bills G."/>
            <person name="Bluhm B."/>
            <person name="Cannon C."/>
            <person name="Castanera R."/>
            <person name="Culley D."/>
            <person name="Daum C."/>
            <person name="Ezra D."/>
            <person name="Gonzalez J."/>
            <person name="Henrissat B."/>
            <person name="Kuo A."/>
            <person name="Liang C."/>
            <person name="Lipzen A."/>
            <person name="Lutzoni F."/>
            <person name="Magnuson J."/>
            <person name="Mondo S."/>
            <person name="Nolan M."/>
            <person name="Ohm R."/>
            <person name="Pangilinan J."/>
            <person name="Park H.-J."/>
            <person name="Ramirez L."/>
            <person name="Alfaro M."/>
            <person name="Sun H."/>
            <person name="Tritt A."/>
            <person name="Yoshinaga Y."/>
            <person name="Zwiers L.-H."/>
            <person name="Turgeon B."/>
            <person name="Goodwin S."/>
            <person name="Spatafora J."/>
            <person name="Crous P."/>
            <person name="Grigoriev I."/>
        </authorList>
    </citation>
    <scope>NUCLEOTIDE SEQUENCE [LARGE SCALE GENOMIC DNA]</scope>
    <source>
        <strain evidence="8">CBS 304.66</strain>
    </source>
</reference>
<feature type="transmembrane region" description="Helical" evidence="5">
    <location>
        <begin position="371"/>
        <end position="389"/>
    </location>
</feature>
<dbReference type="Gene3D" id="1.20.1250.20">
    <property type="entry name" value="MFS general substrate transporter like domains"/>
    <property type="match status" value="1"/>
</dbReference>
<dbReference type="EMBL" id="ML986637">
    <property type="protein sequence ID" value="KAF2262723.1"/>
    <property type="molecule type" value="Genomic_DNA"/>
</dbReference>
<gene>
    <name evidence="7" type="ORF">CC78DRAFT_554422</name>
</gene>
<dbReference type="InterPro" id="IPR005829">
    <property type="entry name" value="Sugar_transporter_CS"/>
</dbReference>
<dbReference type="Proteomes" id="UP000800093">
    <property type="component" value="Unassembled WGS sequence"/>
</dbReference>
<feature type="transmembrane region" description="Helical" evidence="5">
    <location>
        <begin position="398"/>
        <end position="418"/>
    </location>
</feature>
<evidence type="ECO:0000313" key="8">
    <source>
        <dbReference type="Proteomes" id="UP000800093"/>
    </source>
</evidence>
<evidence type="ECO:0000256" key="2">
    <source>
        <dbReference type="ARBA" id="ARBA00022692"/>
    </source>
</evidence>
<feature type="transmembrane region" description="Helical" evidence="5">
    <location>
        <begin position="531"/>
        <end position="553"/>
    </location>
</feature>
<evidence type="ECO:0000256" key="1">
    <source>
        <dbReference type="ARBA" id="ARBA00004141"/>
    </source>
</evidence>
<dbReference type="InterPro" id="IPR036259">
    <property type="entry name" value="MFS_trans_sf"/>
</dbReference>
<feature type="transmembrane region" description="Helical" evidence="5">
    <location>
        <begin position="282"/>
        <end position="306"/>
    </location>
</feature>
<keyword evidence="2 5" id="KW-0812">Transmembrane</keyword>
<name>A0A9P4N2L9_9PLEO</name>
<sequence length="561" mass="60418">MAASAPELSITRTPEIQTYKPTVFNQINEKADEEKAEKGGSTLEKVHLTAWRLHLVTLGVCCSVFLPSFEITVVSTALVDIADDLRAFSRVGWVIVAYLAAYTSMIIISAKMSDIIGRKTALVASLIVFSAFSGGCGGAQTLTQLIVLRAFQGVGGAGCFSVASIVVFEMVPKQMYPKYSAIISAIVALATLLGPILGGLITEKSTWRWVFLVNVPVGVTTTALLGICLPTGFPYQGQKSAPNQIQNSLVQNLRRMDFLGTFLFMGASFTFVTALLEASTSFSWSSAPTIVLLVISGVLAIAFLAWERFIMQRSSLQEPIFPWRFVYNRAWMGMLFSSLLLGIPFAVLVVSIPQKLQTISNLSPLQAGLRLLPYALSAPSGASLSNILISRRKSLPPVYITILGSCIQLIGISLLTVYSSENGTTGRDYGCQIVAGFGLGMMFGTLVMLTPLSVDMQDLATATGAIVQFRIFGSTIGLSIATSVLNAKLRAELPRMLSPEKLEAVLRSTTVIHKLPGNVRSVVEDVFGEGYALQLKVVVAFAAVNVLTTCMVWRKKPVKVA</sequence>
<feature type="transmembrane region" description="Helical" evidence="5">
    <location>
        <begin position="146"/>
        <end position="168"/>
    </location>
</feature>
<feature type="transmembrane region" description="Helical" evidence="5">
    <location>
        <begin position="122"/>
        <end position="140"/>
    </location>
</feature>
<keyword evidence="4 5" id="KW-0472">Membrane</keyword>
<feature type="transmembrane region" description="Helical" evidence="5">
    <location>
        <begin position="180"/>
        <end position="201"/>
    </location>
</feature>
<accession>A0A9P4N2L9</accession>
<feature type="transmembrane region" description="Helical" evidence="5">
    <location>
        <begin position="256"/>
        <end position="276"/>
    </location>
</feature>
<dbReference type="PROSITE" id="PS00216">
    <property type="entry name" value="SUGAR_TRANSPORT_1"/>
    <property type="match status" value="1"/>
</dbReference>
<dbReference type="SUPFAM" id="SSF103473">
    <property type="entry name" value="MFS general substrate transporter"/>
    <property type="match status" value="2"/>
</dbReference>
<evidence type="ECO:0000256" key="3">
    <source>
        <dbReference type="ARBA" id="ARBA00022989"/>
    </source>
</evidence>
<dbReference type="GO" id="GO:0005886">
    <property type="term" value="C:plasma membrane"/>
    <property type="evidence" value="ECO:0007669"/>
    <property type="project" value="TreeGrafter"/>
</dbReference>
<feature type="transmembrane region" description="Helical" evidence="5">
    <location>
        <begin position="55"/>
        <end position="79"/>
    </location>
</feature>
<feature type="transmembrane region" description="Helical" evidence="5">
    <location>
        <begin position="466"/>
        <end position="487"/>
    </location>
</feature>
<dbReference type="Gene3D" id="1.20.1720.10">
    <property type="entry name" value="Multidrug resistance protein D"/>
    <property type="match status" value="1"/>
</dbReference>
<dbReference type="AlphaFoldDB" id="A0A9P4N2L9"/>
<dbReference type="Pfam" id="PF07690">
    <property type="entry name" value="MFS_1"/>
    <property type="match status" value="1"/>
</dbReference>
<dbReference type="PANTHER" id="PTHR23501">
    <property type="entry name" value="MAJOR FACILITATOR SUPERFAMILY"/>
    <property type="match status" value="1"/>
</dbReference>
<keyword evidence="3 5" id="KW-1133">Transmembrane helix</keyword>
<protein>
    <submittedName>
        <fullName evidence="7">MFS general substrate transporter</fullName>
    </submittedName>
</protein>
<feature type="transmembrane region" description="Helical" evidence="5">
    <location>
        <begin position="91"/>
        <end position="110"/>
    </location>
</feature>
<dbReference type="InterPro" id="IPR011701">
    <property type="entry name" value="MFS"/>
</dbReference>
<feature type="transmembrane region" description="Helical" evidence="5">
    <location>
        <begin position="433"/>
        <end position="454"/>
    </location>
</feature>
<evidence type="ECO:0000259" key="6">
    <source>
        <dbReference type="PROSITE" id="PS50850"/>
    </source>
</evidence>
<dbReference type="OrthoDB" id="440553at2759"/>
<comment type="subcellular location">
    <subcellularLocation>
        <location evidence="1">Membrane</location>
        <topology evidence="1">Multi-pass membrane protein</topology>
    </subcellularLocation>
</comment>